<protein>
    <recommendedName>
        <fullName evidence="1">HNH nuclease domain-containing protein</fullName>
    </recommendedName>
</protein>
<accession>A0A4V3I638</accession>
<comment type="caution">
    <text evidence="2">The sequence shown here is derived from an EMBL/GenBank/DDBJ whole genome shotgun (WGS) entry which is preliminary data.</text>
</comment>
<dbReference type="Pfam" id="PF13391">
    <property type="entry name" value="HNH_2"/>
    <property type="match status" value="1"/>
</dbReference>
<dbReference type="Proteomes" id="UP000297866">
    <property type="component" value="Unassembled WGS sequence"/>
</dbReference>
<feature type="domain" description="HNH nuclease" evidence="1">
    <location>
        <begin position="392"/>
        <end position="441"/>
    </location>
</feature>
<dbReference type="OrthoDB" id="4464809at2"/>
<dbReference type="AlphaFoldDB" id="A0A4V3I638"/>
<dbReference type="InterPro" id="IPR003615">
    <property type="entry name" value="HNH_nuc"/>
</dbReference>
<name>A0A4V3I638_9MICO</name>
<dbReference type="EMBL" id="SOEZ01000076">
    <property type="protein sequence ID" value="TFB46949.1"/>
    <property type="molecule type" value="Genomic_DNA"/>
</dbReference>
<sequence length="496" mass="55670">MPVLAIYVPNTVQGHQNLEHAIKTRRWGFRKDRPEYTGVEPRTLVLIATGYSHSTMGNSPRKQPEQYVQGSIARIMVFRAESRVTDQNTFHWPDEVQERQVKYPHRLTLTPLYEIHNVELAKIPFELADAFRYSALTQGAGRPVLDSPFTLAIEQGQLPPEVSLSLSQWPEDLAGIGAYLARTDNSWVQTLREQAVAHAEIAHWRPVGSQHAPLPIGPGEPYVFARTPEPGSATGIRAAVGAGVFSGVSRMLLSELWEWFQLECGARSHRELRTQYATRTGAPLEAAADPEVESLLLRDVRFFSETEELTVQVDESDFVLSGGRYFDLGTLANEHPMMRAVLTYFHPTADDTDDEVTQLVLTRIRGQAKLVAPRLGQGAFRAMVSEAYNHRCALTGEKVRPVLEAAHIKSFSSGGEYRMDNGLLLRSDMHTLYDRGYISFDVDRSLMVSPQLREKFGNGDWLYSRAGTPISIPTKAVDRPNLEFLEWHRDSVFLGA</sequence>
<reference evidence="2 3" key="1">
    <citation type="submission" date="2019-03" db="EMBL/GenBank/DDBJ databases">
        <title>Genomics of glacier-inhabiting Cryobacterium strains.</title>
        <authorList>
            <person name="Liu Q."/>
            <person name="Xin Y.-H."/>
        </authorList>
    </citation>
    <scope>NUCLEOTIDE SEQUENCE [LARGE SCALE GENOMIC DNA]</scope>
    <source>
        <strain evidence="2 3">Sr47</strain>
    </source>
</reference>
<dbReference type="RefSeq" id="WP_134492701.1">
    <property type="nucleotide sequence ID" value="NZ_SOEZ01000076.1"/>
</dbReference>
<gene>
    <name evidence="2" type="ORF">E3O23_15865</name>
</gene>
<evidence type="ECO:0000313" key="3">
    <source>
        <dbReference type="Proteomes" id="UP000297866"/>
    </source>
</evidence>
<evidence type="ECO:0000259" key="1">
    <source>
        <dbReference type="Pfam" id="PF13391"/>
    </source>
</evidence>
<proteinExistence type="predicted"/>
<evidence type="ECO:0000313" key="2">
    <source>
        <dbReference type="EMBL" id="TFB46949.1"/>
    </source>
</evidence>
<keyword evidence="3" id="KW-1185">Reference proteome</keyword>
<organism evidence="2 3">
    <name type="scientific">Cryobacterium tagatosivorans</name>
    <dbReference type="NCBI Taxonomy" id="1259199"/>
    <lineage>
        <taxon>Bacteria</taxon>
        <taxon>Bacillati</taxon>
        <taxon>Actinomycetota</taxon>
        <taxon>Actinomycetes</taxon>
        <taxon>Micrococcales</taxon>
        <taxon>Microbacteriaceae</taxon>
        <taxon>Cryobacterium</taxon>
    </lineage>
</organism>